<gene>
    <name evidence="1" type="ORF">E1I69_23190</name>
</gene>
<dbReference type="RefSeq" id="WP_136381878.1">
    <property type="nucleotide sequence ID" value="NZ_SLUB01000093.1"/>
</dbReference>
<sequence>MGYILPINNEQYTQYVHRTTTYKTNQMRLHSVNPVVLNVNERSYNLKQVDRRTLSKKQSQYIENIHAQYTGKGLLFNESI</sequence>
<dbReference type="EMBL" id="SLUB01000093">
    <property type="protein sequence ID" value="THE09248.1"/>
    <property type="molecule type" value="Genomic_DNA"/>
</dbReference>
<protein>
    <submittedName>
        <fullName evidence="1">Uncharacterized protein</fullName>
    </submittedName>
</protein>
<name>A0A4S3PJ23_9BACI</name>
<evidence type="ECO:0000313" key="2">
    <source>
        <dbReference type="Proteomes" id="UP000306477"/>
    </source>
</evidence>
<accession>A0A4S3PJ23</accession>
<organism evidence="1 2">
    <name type="scientific">Bacillus timonensis</name>
    <dbReference type="NCBI Taxonomy" id="1033734"/>
    <lineage>
        <taxon>Bacteria</taxon>
        <taxon>Bacillati</taxon>
        <taxon>Bacillota</taxon>
        <taxon>Bacilli</taxon>
        <taxon>Bacillales</taxon>
        <taxon>Bacillaceae</taxon>
        <taxon>Bacillus</taxon>
    </lineage>
</organism>
<comment type="caution">
    <text evidence="1">The sequence shown here is derived from an EMBL/GenBank/DDBJ whole genome shotgun (WGS) entry which is preliminary data.</text>
</comment>
<proteinExistence type="predicted"/>
<dbReference type="AlphaFoldDB" id="A0A4S3PJ23"/>
<keyword evidence="2" id="KW-1185">Reference proteome</keyword>
<reference evidence="1 2" key="1">
    <citation type="journal article" date="2019" name="Indoor Air">
        <title>Impacts of indoor surface finishes on bacterial viability.</title>
        <authorList>
            <person name="Hu J."/>
            <person name="Maamar S.B."/>
            <person name="Glawe A.J."/>
            <person name="Gottel N."/>
            <person name="Gilbert J.A."/>
            <person name="Hartmann E.M."/>
        </authorList>
    </citation>
    <scope>NUCLEOTIDE SEQUENCE [LARGE SCALE GENOMIC DNA]</scope>
    <source>
        <strain evidence="1 2">AF060A6</strain>
    </source>
</reference>
<dbReference type="OrthoDB" id="2706316at2"/>
<evidence type="ECO:0000313" key="1">
    <source>
        <dbReference type="EMBL" id="THE09248.1"/>
    </source>
</evidence>
<dbReference type="Proteomes" id="UP000306477">
    <property type="component" value="Unassembled WGS sequence"/>
</dbReference>